<dbReference type="InterPro" id="IPR051862">
    <property type="entry name" value="GT-like_domain_containing_1"/>
</dbReference>
<dbReference type="GO" id="GO:0016438">
    <property type="term" value="F:tRNA-queuosine(34) beta-mannosyltransferase activity"/>
    <property type="evidence" value="ECO:0007669"/>
    <property type="project" value="UniProtKB-EC"/>
</dbReference>
<dbReference type="SUPFAM" id="SSF53756">
    <property type="entry name" value="UDP-Glycosyltransferase/glycogen phosphorylase"/>
    <property type="match status" value="1"/>
</dbReference>
<keyword evidence="2" id="KW-0328">Glycosyltransferase</keyword>
<keyword evidence="10" id="KW-1185">Reference proteome</keyword>
<accession>A0A1H3WMD0</accession>
<dbReference type="RefSeq" id="WP_091385602.1">
    <property type="nucleotide sequence ID" value="NZ_FNQO01000001.1"/>
</dbReference>
<dbReference type="PANTHER" id="PTHR13615:SF3">
    <property type="entry name" value="GLYCOSYLTRANSFERASE-LIKE DOMAIN-CONTAINING PROTEIN 1"/>
    <property type="match status" value="1"/>
</dbReference>
<dbReference type="AlphaFoldDB" id="A0A1H3WMD0"/>
<dbReference type="EMBL" id="FNQO01000001">
    <property type="protein sequence ID" value="SDZ87524.1"/>
    <property type="molecule type" value="Genomic_DNA"/>
</dbReference>
<protein>
    <recommendedName>
        <fullName evidence="5">tRNA-queuosine alpha-mannosyltransferase</fullName>
        <ecNumber evidence="4">2.4.1.110</ecNumber>
    </recommendedName>
</protein>
<evidence type="ECO:0000313" key="9">
    <source>
        <dbReference type="EMBL" id="SDZ87524.1"/>
    </source>
</evidence>
<dbReference type="OrthoDB" id="9792163at2"/>
<dbReference type="Pfam" id="PF00534">
    <property type="entry name" value="Glycos_transf_1"/>
    <property type="match status" value="1"/>
</dbReference>
<feature type="domain" description="Glycosyl transferase family 1" evidence="7">
    <location>
        <begin position="178"/>
        <end position="326"/>
    </location>
</feature>
<evidence type="ECO:0000256" key="6">
    <source>
        <dbReference type="ARBA" id="ARBA00048439"/>
    </source>
</evidence>
<evidence type="ECO:0000259" key="8">
    <source>
        <dbReference type="Pfam" id="PF12038"/>
    </source>
</evidence>
<comment type="similarity">
    <text evidence="1">Belongs to the glycosyltransferase group 1 family. Glycosyltransferase 4 subfamily.</text>
</comment>
<dbReference type="Proteomes" id="UP000198658">
    <property type="component" value="Unassembled WGS sequence"/>
</dbReference>
<evidence type="ECO:0000256" key="2">
    <source>
        <dbReference type="ARBA" id="ARBA00022676"/>
    </source>
</evidence>
<evidence type="ECO:0000259" key="7">
    <source>
        <dbReference type="Pfam" id="PF00534"/>
    </source>
</evidence>
<dbReference type="Gene3D" id="3.40.50.2000">
    <property type="entry name" value="Glycogen Phosphorylase B"/>
    <property type="match status" value="1"/>
</dbReference>
<dbReference type="STRING" id="658218.SAMN05216562_0929"/>
<keyword evidence="3 9" id="KW-0808">Transferase</keyword>
<sequence length="374" mass="42297">MKVLLLSAYDADSHKRWRRGLVAAIPDWQWTVLSLPPRYFSWRIRGNSLSWGRGEAAQTLNQPWDLIVATSMTDLSALRGLVPQIASVPTAVYFHENQFAYPLSTDAYESVEPQLLNIYTALAGDLLLFNSDYNRRTLLEGAAELLKRFPDCVPPGLCAEIDRKSHILPVPLEQTVFSQPEARPGKPTFIWNHRWEYDKGPDILLAALRRFAQHKRPFTLHVVGQQFRRQPAEFAQIRKLLQKHNALGAWGYQLHVADYRRLLRQSHAVLSTARHDFQGLAVLEAVAARCQPLVPDNLAYPEWFGRIGYHFPEDVESCAANLSKVMLRCAERVERGESLTVPDVSGLSWQQLAAEYRELLVKLASGNSPAGIPA</sequence>
<evidence type="ECO:0000256" key="3">
    <source>
        <dbReference type="ARBA" id="ARBA00022679"/>
    </source>
</evidence>
<dbReference type="EC" id="2.4.1.110" evidence="4"/>
<gene>
    <name evidence="9" type="ORF">SAMN05216562_0929</name>
</gene>
<reference evidence="10" key="1">
    <citation type="submission" date="2016-10" db="EMBL/GenBank/DDBJ databases">
        <authorList>
            <person name="Varghese N."/>
            <person name="Submissions S."/>
        </authorList>
    </citation>
    <scope>NUCLEOTIDE SEQUENCE [LARGE SCALE GENOMIC DNA]</scope>
    <source>
        <strain evidence="10">CGMCC 1.10657</strain>
    </source>
</reference>
<dbReference type="InterPro" id="IPR022701">
    <property type="entry name" value="QTMAN_N"/>
</dbReference>
<dbReference type="InterPro" id="IPR001296">
    <property type="entry name" value="Glyco_trans_1"/>
</dbReference>
<organism evidence="9 10">
    <name type="scientific">Microbulbifer marinus</name>
    <dbReference type="NCBI Taxonomy" id="658218"/>
    <lineage>
        <taxon>Bacteria</taxon>
        <taxon>Pseudomonadati</taxon>
        <taxon>Pseudomonadota</taxon>
        <taxon>Gammaproteobacteria</taxon>
        <taxon>Cellvibrionales</taxon>
        <taxon>Microbulbiferaceae</taxon>
        <taxon>Microbulbifer</taxon>
    </lineage>
</organism>
<proteinExistence type="inferred from homology"/>
<evidence type="ECO:0000256" key="4">
    <source>
        <dbReference type="ARBA" id="ARBA00044517"/>
    </source>
</evidence>
<name>A0A1H3WMD0_9GAMM</name>
<evidence type="ECO:0000256" key="1">
    <source>
        <dbReference type="ARBA" id="ARBA00009481"/>
    </source>
</evidence>
<dbReference type="PANTHER" id="PTHR13615">
    <property type="entry name" value="GLYCOSYLTRANSFERASE-LIKE 1"/>
    <property type="match status" value="1"/>
</dbReference>
<dbReference type="Pfam" id="PF12038">
    <property type="entry name" value="QTMAN_N"/>
    <property type="match status" value="1"/>
</dbReference>
<evidence type="ECO:0000256" key="5">
    <source>
        <dbReference type="ARBA" id="ARBA00044539"/>
    </source>
</evidence>
<comment type="catalytic activity">
    <reaction evidence="6">
        <text>queuosine(34) in tRNA(Asp) + GDP-alpha-D-mannose = O-4''-alpha-D-mannosylqueuosine(34) in tRNA(Asp) + GDP + H(+)</text>
        <dbReference type="Rhea" id="RHEA:12885"/>
        <dbReference type="Rhea" id="RHEA-COMP:18572"/>
        <dbReference type="Rhea" id="RHEA-COMP:18581"/>
        <dbReference type="ChEBI" id="CHEBI:15378"/>
        <dbReference type="ChEBI" id="CHEBI:57527"/>
        <dbReference type="ChEBI" id="CHEBI:58189"/>
        <dbReference type="ChEBI" id="CHEBI:194431"/>
        <dbReference type="ChEBI" id="CHEBI:194442"/>
        <dbReference type="EC" id="2.4.1.110"/>
    </reaction>
    <physiologicalReaction direction="left-to-right" evidence="6">
        <dbReference type="Rhea" id="RHEA:12886"/>
    </physiologicalReaction>
</comment>
<evidence type="ECO:0000313" key="10">
    <source>
        <dbReference type="Proteomes" id="UP000198658"/>
    </source>
</evidence>
<feature type="domain" description="tRNA-queuosine alpha-mannosyltransferase N-terminal" evidence="8">
    <location>
        <begin position="2"/>
        <end position="172"/>
    </location>
</feature>